<organism evidence="1 2">
    <name type="scientific">Psilocybe cyanescens</name>
    <dbReference type="NCBI Taxonomy" id="93625"/>
    <lineage>
        <taxon>Eukaryota</taxon>
        <taxon>Fungi</taxon>
        <taxon>Dikarya</taxon>
        <taxon>Basidiomycota</taxon>
        <taxon>Agaricomycotina</taxon>
        <taxon>Agaricomycetes</taxon>
        <taxon>Agaricomycetidae</taxon>
        <taxon>Agaricales</taxon>
        <taxon>Agaricineae</taxon>
        <taxon>Strophariaceae</taxon>
        <taxon>Psilocybe</taxon>
    </lineage>
</organism>
<protein>
    <submittedName>
        <fullName evidence="1">Uncharacterized protein</fullName>
    </submittedName>
</protein>
<name>A0A409XUG8_PSICY</name>
<dbReference type="Proteomes" id="UP000283269">
    <property type="component" value="Unassembled WGS sequence"/>
</dbReference>
<sequence>MLQWYISSCATAANEAVLNLKATDIDYQDADFCKEWVMWATKDCVWPFLYADVKAKNSSEWTGTFALELIIKSLAAHLAYTTNAIIIKKLKTYKAN</sequence>
<comment type="caution">
    <text evidence="1">The sequence shown here is derived from an EMBL/GenBank/DDBJ whole genome shotgun (WGS) entry which is preliminary data.</text>
</comment>
<dbReference type="InParanoid" id="A0A409XUG8"/>
<dbReference type="EMBL" id="NHYD01000386">
    <property type="protein sequence ID" value="PPQ94324.1"/>
    <property type="molecule type" value="Genomic_DNA"/>
</dbReference>
<dbReference type="AlphaFoldDB" id="A0A409XUG8"/>
<reference evidence="1 2" key="1">
    <citation type="journal article" date="2018" name="Evol. Lett.">
        <title>Horizontal gene cluster transfer increased hallucinogenic mushroom diversity.</title>
        <authorList>
            <person name="Reynolds H.T."/>
            <person name="Vijayakumar V."/>
            <person name="Gluck-Thaler E."/>
            <person name="Korotkin H.B."/>
            <person name="Matheny P.B."/>
            <person name="Slot J.C."/>
        </authorList>
    </citation>
    <scope>NUCLEOTIDE SEQUENCE [LARGE SCALE GENOMIC DNA]</scope>
    <source>
        <strain evidence="1 2">2631</strain>
    </source>
</reference>
<keyword evidence="2" id="KW-1185">Reference proteome</keyword>
<accession>A0A409XUG8</accession>
<dbReference type="OrthoDB" id="2755811at2759"/>
<proteinExistence type="predicted"/>
<evidence type="ECO:0000313" key="1">
    <source>
        <dbReference type="EMBL" id="PPQ94324.1"/>
    </source>
</evidence>
<evidence type="ECO:0000313" key="2">
    <source>
        <dbReference type="Proteomes" id="UP000283269"/>
    </source>
</evidence>
<gene>
    <name evidence="1" type="ORF">CVT25_004772</name>
</gene>